<accession>A0ABQ4M957</accession>
<dbReference type="Pfam" id="PF01547">
    <property type="entry name" value="SBP_bac_1"/>
    <property type="match status" value="1"/>
</dbReference>
<proteinExistence type="predicted"/>
<comment type="caution">
    <text evidence="2">The sequence shown here is derived from an EMBL/GenBank/DDBJ whole genome shotgun (WGS) entry which is preliminary data.</text>
</comment>
<dbReference type="PROSITE" id="PS51257">
    <property type="entry name" value="PROKAR_LIPOPROTEIN"/>
    <property type="match status" value="1"/>
</dbReference>
<dbReference type="Proteomes" id="UP000679992">
    <property type="component" value="Unassembled WGS sequence"/>
</dbReference>
<dbReference type="SUPFAM" id="SSF53850">
    <property type="entry name" value="Periplasmic binding protein-like II"/>
    <property type="match status" value="1"/>
</dbReference>
<evidence type="ECO:0000313" key="3">
    <source>
        <dbReference type="Proteomes" id="UP000679992"/>
    </source>
</evidence>
<dbReference type="InterPro" id="IPR050490">
    <property type="entry name" value="Bact_solute-bd_prot1"/>
</dbReference>
<feature type="chain" id="PRO_5046931212" evidence="1">
    <location>
        <begin position="23"/>
        <end position="567"/>
    </location>
</feature>
<dbReference type="PANTHER" id="PTHR43649:SF12">
    <property type="entry name" value="DIACETYLCHITOBIOSE BINDING PROTEIN DASA"/>
    <property type="match status" value="1"/>
</dbReference>
<keyword evidence="1" id="KW-0732">Signal</keyword>
<evidence type="ECO:0000256" key="1">
    <source>
        <dbReference type="SAM" id="SignalP"/>
    </source>
</evidence>
<name>A0ABQ4M957_9BACL</name>
<dbReference type="CDD" id="cd13582">
    <property type="entry name" value="PBP2_AlgQ_like_3"/>
    <property type="match status" value="1"/>
</dbReference>
<sequence>MMRSLNKKFGVLLLASMLLVTAGCGNSGNKAVNSGNSTSGDDNSPISFTFFGADANPSWNNMKDDVGKEITAKTGVTLEAEFDVGSGGGQDKISLMAASGDYPDLIYAKGELGKLVDSDAIIDLTDLIEEHAPNIKKIMSENMNRLKYSNEDQAIYAIPTNIGVGQQYFDATNGFQVQHRVLKELGYPEIRTINDFENVLREYAEKHPTTDGQPTIPLTLNADGWKMLITVTNQANNTTGGMNDGEYHVDPETYEAMLHYKRPVEREYFRWLNKLYNDGLLDKDSFVQKEDQYKAKIASGRVLGLTSVDWEYGEAENALKAAGKYEYTYAHFPVTLSEEYKDHAMQSFGVDGYGISITTACKDPVRAIKFLDWLASDEGQVLRNWGIEGKQYNVENGTRVIPEDVLNKKVNDASTFTKETGVDLYTTLAPRYGDGVKDATGNYYTTNFPEQIIAKYSDVEKETLAAYKATTWKDLFPSEDELPVKEWGALYNMQVPTDGDYQVIYQKTQDIIQKRIPEAILAKADKFDQVYDDFLAELDKVGAEKMEEEYTELVKARVSLFTGKEIK</sequence>
<gene>
    <name evidence="2" type="ORF">J42TS3_15560</name>
</gene>
<dbReference type="EMBL" id="BOSL01000004">
    <property type="protein sequence ID" value="GIP52521.1"/>
    <property type="molecule type" value="Genomic_DNA"/>
</dbReference>
<evidence type="ECO:0000313" key="2">
    <source>
        <dbReference type="EMBL" id="GIP52521.1"/>
    </source>
</evidence>
<keyword evidence="3" id="KW-1185">Reference proteome</keyword>
<dbReference type="Gene3D" id="3.40.190.10">
    <property type="entry name" value="Periplasmic binding protein-like II"/>
    <property type="match status" value="2"/>
</dbReference>
<organism evidence="2 3">
    <name type="scientific">Paenibacillus vini</name>
    <dbReference type="NCBI Taxonomy" id="1476024"/>
    <lineage>
        <taxon>Bacteria</taxon>
        <taxon>Bacillati</taxon>
        <taxon>Bacillota</taxon>
        <taxon>Bacilli</taxon>
        <taxon>Bacillales</taxon>
        <taxon>Paenibacillaceae</taxon>
        <taxon>Paenibacillus</taxon>
    </lineage>
</organism>
<reference evidence="2 3" key="1">
    <citation type="submission" date="2021-03" db="EMBL/GenBank/DDBJ databases">
        <title>Antimicrobial resistance genes in bacteria isolated from Japanese honey, and their potential for conferring macrolide and lincosamide resistance in the American foulbrood pathogen Paenibacillus larvae.</title>
        <authorList>
            <person name="Okamoto M."/>
            <person name="Kumagai M."/>
            <person name="Kanamori H."/>
            <person name="Takamatsu D."/>
        </authorList>
    </citation>
    <scope>NUCLEOTIDE SEQUENCE [LARGE SCALE GENOMIC DNA]</scope>
    <source>
        <strain evidence="2 3">J42TS3</strain>
    </source>
</reference>
<protein>
    <submittedName>
        <fullName evidence="2">ABC transporter substrate-binding protein</fullName>
    </submittedName>
</protein>
<dbReference type="PANTHER" id="PTHR43649">
    <property type="entry name" value="ARABINOSE-BINDING PROTEIN-RELATED"/>
    <property type="match status" value="1"/>
</dbReference>
<feature type="signal peptide" evidence="1">
    <location>
        <begin position="1"/>
        <end position="22"/>
    </location>
</feature>
<dbReference type="InterPro" id="IPR006059">
    <property type="entry name" value="SBP"/>
</dbReference>